<name>A0A433NNY3_CHLFR</name>
<evidence type="ECO:0000313" key="2">
    <source>
        <dbReference type="Proteomes" id="UP000268857"/>
    </source>
</evidence>
<reference evidence="1 2" key="1">
    <citation type="journal article" date="2019" name="Genome Biol. Evol.">
        <title>Day and night: Metabolic profiles and evolutionary relationships of six axenic non-marine cyanobacteria.</title>
        <authorList>
            <person name="Will S.E."/>
            <person name="Henke P."/>
            <person name="Boedeker C."/>
            <person name="Huang S."/>
            <person name="Brinkmann H."/>
            <person name="Rohde M."/>
            <person name="Jarek M."/>
            <person name="Friedl T."/>
            <person name="Seufert S."/>
            <person name="Schumacher M."/>
            <person name="Overmann J."/>
            <person name="Neumann-Schaal M."/>
            <person name="Petersen J."/>
        </authorList>
    </citation>
    <scope>NUCLEOTIDE SEQUENCE [LARGE SCALE GENOMIC DNA]</scope>
    <source>
        <strain evidence="1 2">PCC 6912</strain>
    </source>
</reference>
<accession>A0A433NNY3</accession>
<sequence length="150" mass="17355">MLVFAALILCLGKTESTYTSLLVAQPAYAQRVNPSEAWQQVYKQLPDLPKENRYISQETGKVAENNTLVSRMMRYHIYVKGRAPNYRLDWKLTLADYLDANEVMYETSYPGHDTLRQNPFAGDRAAIRRLNRQQRNALVQALVNVFNNRD</sequence>
<evidence type="ECO:0000313" key="1">
    <source>
        <dbReference type="EMBL" id="RUR85067.1"/>
    </source>
</evidence>
<proteinExistence type="predicted"/>
<gene>
    <name evidence="1" type="ORF">PCC6912_11830</name>
</gene>
<dbReference type="Proteomes" id="UP000268857">
    <property type="component" value="Unassembled WGS sequence"/>
</dbReference>
<organism evidence="1 2">
    <name type="scientific">Chlorogloeopsis fritschii PCC 6912</name>
    <dbReference type="NCBI Taxonomy" id="211165"/>
    <lineage>
        <taxon>Bacteria</taxon>
        <taxon>Bacillati</taxon>
        <taxon>Cyanobacteriota</taxon>
        <taxon>Cyanophyceae</taxon>
        <taxon>Nostocales</taxon>
        <taxon>Chlorogloeopsidaceae</taxon>
        <taxon>Chlorogloeopsis</taxon>
    </lineage>
</organism>
<comment type="caution">
    <text evidence="1">The sequence shown here is derived from an EMBL/GenBank/DDBJ whole genome shotgun (WGS) entry which is preliminary data.</text>
</comment>
<dbReference type="EMBL" id="RSCJ01000003">
    <property type="protein sequence ID" value="RUR85067.1"/>
    <property type="molecule type" value="Genomic_DNA"/>
</dbReference>
<protein>
    <submittedName>
        <fullName evidence="1">Uncharacterized protein</fullName>
    </submittedName>
</protein>
<dbReference type="AlphaFoldDB" id="A0A433NNY3"/>
<keyword evidence="2" id="KW-1185">Reference proteome</keyword>
<dbReference type="STRING" id="211165.GCA_000317285_04482"/>